<protein>
    <recommendedName>
        <fullName evidence="4">DUF554 domain-containing protein</fullName>
    </recommendedName>
</protein>
<keyword evidence="1" id="KW-0472">Membrane</keyword>
<keyword evidence="1" id="KW-0812">Transmembrane</keyword>
<accession>A0A0F7FGE1</accession>
<evidence type="ECO:0000313" key="3">
    <source>
        <dbReference type="Proteomes" id="UP000067434"/>
    </source>
</evidence>
<reference evidence="2 3" key="1">
    <citation type="journal article" date="2015" name="Stand. Genomic Sci.">
        <title>Complete genome sequence of and proposal of Thermofilum uzonense sp. nov. a novel hyperthermophilic crenarchaeon and emended description of the genus Thermofilum.</title>
        <authorList>
            <person name="Toshchakov S.V."/>
            <person name="Korzhenkov A.A."/>
            <person name="Samarov N.I."/>
            <person name="Mazunin I.O."/>
            <person name="Mozhey O.I."/>
            <person name="Shmyr I.S."/>
            <person name="Derbikova K.S."/>
            <person name="Taranov E.A."/>
            <person name="Dominova I.N."/>
            <person name="Bonch-Osmolovskaya E.A."/>
            <person name="Patrushev M.V."/>
            <person name="Podosokorskaya O.A."/>
            <person name="Kublanov I.V."/>
        </authorList>
    </citation>
    <scope>NUCLEOTIDE SEQUENCE [LARGE SCALE GENOMIC DNA]</scope>
    <source>
        <strain evidence="2 3">1807-2</strain>
    </source>
</reference>
<evidence type="ECO:0000313" key="2">
    <source>
        <dbReference type="EMBL" id="AKG38249.1"/>
    </source>
</evidence>
<dbReference type="EMBL" id="CP009961">
    <property type="protein sequence ID" value="AKG38249.1"/>
    <property type="molecule type" value="Genomic_DNA"/>
</dbReference>
<dbReference type="PANTHER" id="PTHR36111">
    <property type="entry name" value="INNER MEMBRANE PROTEIN-RELATED"/>
    <property type="match status" value="1"/>
</dbReference>
<feature type="transmembrane region" description="Helical" evidence="1">
    <location>
        <begin position="134"/>
        <end position="155"/>
    </location>
</feature>
<dbReference type="AlphaFoldDB" id="A0A0F7FGE1"/>
<dbReference type="RefSeq" id="WP_052883611.1">
    <property type="nucleotide sequence ID" value="NZ_CP009961.1"/>
</dbReference>
<evidence type="ECO:0008006" key="4">
    <source>
        <dbReference type="Google" id="ProtNLM"/>
    </source>
</evidence>
<dbReference type="HOGENOM" id="CLU_091659_0_0_2"/>
<keyword evidence="3" id="KW-1185">Reference proteome</keyword>
<dbReference type="PATRIC" id="fig|1550241.5.peg.342"/>
<dbReference type="Proteomes" id="UP000067434">
    <property type="component" value="Chromosome"/>
</dbReference>
<dbReference type="Pfam" id="PF04474">
    <property type="entry name" value="DUF554"/>
    <property type="match status" value="1"/>
</dbReference>
<sequence length="221" mass="23021">MFGTFVNALAVVLGALTGITFKKKVPERIVNSLPEVIGLFTLYLGISMALKSQRTLALLFSLILGEATGTFLRLQNRLEMLGGRFTSGDSKFIDGLMTAFLTFCVGPMTIIGSIRDGMGDPSIILAKSIMDGVVSVALAASLGVGVLFSAVPLLLMQGSLALLGSIAGQALPEIVVNEITATGGVLMIGIGVNLIGLKRIRVGDGLPALLYASVLPLIIPF</sequence>
<dbReference type="InterPro" id="IPR007563">
    <property type="entry name" value="DUF554"/>
</dbReference>
<dbReference type="GeneID" id="25400900"/>
<keyword evidence="1" id="KW-1133">Transmembrane helix</keyword>
<proteinExistence type="predicted"/>
<dbReference type="STRING" id="1550241.MA03_01675"/>
<feature type="transmembrane region" description="Helical" evidence="1">
    <location>
        <begin position="33"/>
        <end position="50"/>
    </location>
</feature>
<feature type="transmembrane region" description="Helical" evidence="1">
    <location>
        <begin position="95"/>
        <end position="114"/>
    </location>
</feature>
<dbReference type="OrthoDB" id="31550at2157"/>
<evidence type="ECO:0000256" key="1">
    <source>
        <dbReference type="SAM" id="Phobius"/>
    </source>
</evidence>
<dbReference type="PANTHER" id="PTHR36111:SF2">
    <property type="entry name" value="INNER MEMBRANE PROTEIN"/>
    <property type="match status" value="1"/>
</dbReference>
<feature type="transmembrane region" description="Helical" evidence="1">
    <location>
        <begin position="6"/>
        <end position="21"/>
    </location>
</feature>
<organism evidence="2 3">
    <name type="scientific">Infirmifilum uzonense</name>
    <dbReference type="NCBI Taxonomy" id="1550241"/>
    <lineage>
        <taxon>Archaea</taxon>
        <taxon>Thermoproteota</taxon>
        <taxon>Thermoprotei</taxon>
        <taxon>Thermofilales</taxon>
        <taxon>Thermofilaceae</taxon>
        <taxon>Infirmifilum</taxon>
    </lineage>
</organism>
<name>A0A0F7FGE1_9CREN</name>
<dbReference type="KEGG" id="thf:MA03_01675"/>
<gene>
    <name evidence="2" type="ORF">MA03_01675</name>
</gene>